<reference evidence="1 2" key="1">
    <citation type="journal article" date="2013" name="Genome Announc.">
        <title>First draft genome sequence from a member of the genus agrococcus, isolated from modern microbialites.</title>
        <authorList>
            <person name="White R.A.III."/>
            <person name="Grassa C.J."/>
            <person name="Suttle C.A."/>
        </authorList>
    </citation>
    <scope>NUCLEOTIDE SEQUENCE [LARGE SCALE GENOMIC DNA]</scope>
    <source>
        <strain evidence="1 2">RW1</strain>
    </source>
</reference>
<proteinExistence type="predicted"/>
<evidence type="ECO:0000313" key="1">
    <source>
        <dbReference type="EMBL" id="ERG63796.1"/>
    </source>
</evidence>
<dbReference type="EMBL" id="ASHR01000029">
    <property type="protein sequence ID" value="ERG63796.1"/>
    <property type="molecule type" value="Genomic_DNA"/>
</dbReference>
<gene>
    <name evidence="1" type="ORF">L332_04925</name>
</gene>
<protein>
    <submittedName>
        <fullName evidence="1">Uncharacterized protein</fullName>
    </submittedName>
</protein>
<accession>U1MPI1</accession>
<evidence type="ECO:0000313" key="2">
    <source>
        <dbReference type="Proteomes" id="UP000016462"/>
    </source>
</evidence>
<dbReference type="AlphaFoldDB" id="U1MPI1"/>
<dbReference type="Proteomes" id="UP000016462">
    <property type="component" value="Unassembled WGS sequence"/>
</dbReference>
<name>U1MPI1_9MICO</name>
<dbReference type="RefSeq" id="WP_021011018.1">
    <property type="nucleotide sequence ID" value="NZ_ASHR01000029.1"/>
</dbReference>
<organism evidence="1 2">
    <name type="scientific">Agrococcus pavilionensis RW1</name>
    <dbReference type="NCBI Taxonomy" id="1330458"/>
    <lineage>
        <taxon>Bacteria</taxon>
        <taxon>Bacillati</taxon>
        <taxon>Actinomycetota</taxon>
        <taxon>Actinomycetes</taxon>
        <taxon>Micrococcales</taxon>
        <taxon>Microbacteriaceae</taxon>
        <taxon>Agrococcus</taxon>
    </lineage>
</organism>
<sequence>MGSTNYRDHGQAEEQLRGMLKEHDTAGLRFGDIQREALKHEPRNSLTDNWRLADDDELAAILQRLRERG</sequence>
<comment type="caution">
    <text evidence="1">The sequence shown here is derived from an EMBL/GenBank/DDBJ whole genome shotgun (WGS) entry which is preliminary data.</text>
</comment>
<keyword evidence="2" id="KW-1185">Reference proteome</keyword>